<reference evidence="13" key="1">
    <citation type="submission" date="2024-01" db="EMBL/GenBank/DDBJ databases">
        <title>The first autotrophic representatives of the genus Thermodesulfovibrio.</title>
        <authorList>
            <person name="Maltseva A.I."/>
            <person name="Elcheninov A.G."/>
            <person name="Kublanov I.V."/>
            <person name="Lebedinsky A.V."/>
            <person name="Frolov E.N."/>
        </authorList>
    </citation>
    <scope>NUCLEOTIDE SEQUENCE</scope>
    <source>
        <strain evidence="13">3462-1</strain>
    </source>
</reference>
<dbReference type="CDD" id="cd16368">
    <property type="entry name" value="DMSOR_beta_like"/>
    <property type="match status" value="1"/>
</dbReference>
<evidence type="ECO:0000256" key="2">
    <source>
        <dbReference type="ARBA" id="ARBA00022475"/>
    </source>
</evidence>
<evidence type="ECO:0000256" key="9">
    <source>
        <dbReference type="ARBA" id="ARBA00023014"/>
    </source>
</evidence>
<evidence type="ECO:0000256" key="7">
    <source>
        <dbReference type="ARBA" id="ARBA00022989"/>
    </source>
</evidence>
<dbReference type="Pfam" id="PF13247">
    <property type="entry name" value="Fer4_11"/>
    <property type="match status" value="1"/>
</dbReference>
<feature type="transmembrane region" description="Helical" evidence="11">
    <location>
        <begin position="378"/>
        <end position="396"/>
    </location>
</feature>
<protein>
    <submittedName>
        <fullName evidence="13">4Fe-4S dicluster domain-containing protein</fullName>
    </submittedName>
</protein>
<dbReference type="InterPro" id="IPR011577">
    <property type="entry name" value="Cyt_b561_bac/Ni-Hgenase"/>
</dbReference>
<dbReference type="PANTHER" id="PTHR43545">
    <property type="entry name" value="FORMATE DEHYDROGENASE, NITRATE-INDUCIBLE, IRON-SULFUR SUBUNIT"/>
    <property type="match status" value="1"/>
</dbReference>
<gene>
    <name evidence="13" type="ORF">V4D31_07205</name>
</gene>
<evidence type="ECO:0000256" key="10">
    <source>
        <dbReference type="ARBA" id="ARBA00023136"/>
    </source>
</evidence>
<dbReference type="KEGG" id="tob:V4D31_07205"/>
<feature type="transmembrane region" description="Helical" evidence="11">
    <location>
        <begin position="416"/>
        <end position="440"/>
    </location>
</feature>
<dbReference type="InterPro" id="IPR017896">
    <property type="entry name" value="4Fe4S_Fe-S-bd"/>
</dbReference>
<keyword evidence="4 11" id="KW-0812">Transmembrane</keyword>
<accession>A0AAU8H2W7</accession>
<dbReference type="GO" id="GO:0046872">
    <property type="term" value="F:metal ion binding"/>
    <property type="evidence" value="ECO:0007669"/>
    <property type="project" value="UniProtKB-KW"/>
</dbReference>
<keyword evidence="10 11" id="KW-0472">Membrane</keyword>
<dbReference type="RefSeq" id="WP_353685780.1">
    <property type="nucleotide sequence ID" value="NZ_CP144374.1"/>
</dbReference>
<organism evidence="13">
    <name type="scientific">Thermodesulfovibrio obliviosus</name>
    <dbReference type="NCBI Taxonomy" id="3118332"/>
    <lineage>
        <taxon>Bacteria</taxon>
        <taxon>Pseudomonadati</taxon>
        <taxon>Nitrospirota</taxon>
        <taxon>Thermodesulfovibrionia</taxon>
        <taxon>Thermodesulfovibrionales</taxon>
        <taxon>Thermodesulfovibrionaceae</taxon>
        <taxon>Thermodesulfovibrio</taxon>
    </lineage>
</organism>
<dbReference type="SUPFAM" id="SSF54862">
    <property type="entry name" value="4Fe-4S ferredoxins"/>
    <property type="match status" value="1"/>
</dbReference>
<evidence type="ECO:0000256" key="6">
    <source>
        <dbReference type="ARBA" id="ARBA00022737"/>
    </source>
</evidence>
<dbReference type="Gene3D" id="3.30.70.20">
    <property type="match status" value="2"/>
</dbReference>
<keyword evidence="2" id="KW-1003">Cell membrane</keyword>
<dbReference type="Gene3D" id="1.20.950.20">
    <property type="entry name" value="Transmembrane di-heme cytochromes, Chain C"/>
    <property type="match status" value="1"/>
</dbReference>
<feature type="domain" description="4Fe-4S ferredoxin-type" evidence="12">
    <location>
        <begin position="108"/>
        <end position="139"/>
    </location>
</feature>
<evidence type="ECO:0000256" key="3">
    <source>
        <dbReference type="ARBA" id="ARBA00022485"/>
    </source>
</evidence>
<comment type="subcellular location">
    <subcellularLocation>
        <location evidence="1">Cell membrane</location>
        <topology evidence="1">Multi-pass membrane protein</topology>
    </subcellularLocation>
</comment>
<dbReference type="InterPro" id="IPR016174">
    <property type="entry name" value="Di-haem_cyt_TM"/>
</dbReference>
<dbReference type="EMBL" id="CP144374">
    <property type="protein sequence ID" value="XCH48124.1"/>
    <property type="molecule type" value="Genomic_DNA"/>
</dbReference>
<dbReference type="GO" id="GO:0005886">
    <property type="term" value="C:plasma membrane"/>
    <property type="evidence" value="ECO:0007669"/>
    <property type="project" value="UniProtKB-SubCell"/>
</dbReference>
<keyword evidence="9" id="KW-0411">Iron-sulfur</keyword>
<dbReference type="GO" id="GO:0051539">
    <property type="term" value="F:4 iron, 4 sulfur cluster binding"/>
    <property type="evidence" value="ECO:0007669"/>
    <property type="project" value="UniProtKB-KW"/>
</dbReference>
<dbReference type="InterPro" id="IPR006311">
    <property type="entry name" value="TAT_signal"/>
</dbReference>
<dbReference type="PROSITE" id="PS51318">
    <property type="entry name" value="TAT"/>
    <property type="match status" value="1"/>
</dbReference>
<evidence type="ECO:0000256" key="4">
    <source>
        <dbReference type="ARBA" id="ARBA00022692"/>
    </source>
</evidence>
<evidence type="ECO:0000256" key="5">
    <source>
        <dbReference type="ARBA" id="ARBA00022723"/>
    </source>
</evidence>
<dbReference type="GO" id="GO:0022904">
    <property type="term" value="P:respiratory electron transport chain"/>
    <property type="evidence" value="ECO:0007669"/>
    <property type="project" value="InterPro"/>
</dbReference>
<keyword evidence="3" id="KW-0004">4Fe-4S</keyword>
<dbReference type="PANTHER" id="PTHR43545:SF4">
    <property type="entry name" value="IRON-SULFUR PROTEIN"/>
    <property type="match status" value="1"/>
</dbReference>
<evidence type="ECO:0000256" key="8">
    <source>
        <dbReference type="ARBA" id="ARBA00023004"/>
    </source>
</evidence>
<evidence type="ECO:0000259" key="12">
    <source>
        <dbReference type="PROSITE" id="PS51379"/>
    </source>
</evidence>
<dbReference type="SUPFAM" id="SSF81342">
    <property type="entry name" value="Transmembrane di-heme cytochromes"/>
    <property type="match status" value="1"/>
</dbReference>
<dbReference type="AlphaFoldDB" id="A0AAU8H2W7"/>
<dbReference type="InterPro" id="IPR051555">
    <property type="entry name" value="FDH_Electron_Transfer_Unit"/>
</dbReference>
<sequence>MKLSRRGFLAMSVATTGSLILGKNVDAREGKYAMLVDLTKCDGCKDETIPRCVKACRDYNKNRFPEPKKPIQPYWPRKTYEDWSDKRNKIDTLTPYNWIFVQKVNIDGQKLYIPRRCMHCDNPPCVRECPFGALTKQPEGNSVINDKICFGGAKCRDVCPWHIPQRQAGVGIYLQILPKYAGGGVMYKCDLCKDKIKKGEEPACVIACRERLEQQSVFTFGERKTIYELAYRKAKEEGLYIYGDKQNGGTSTLYLSKIPFEKIEKALKENKERFQMPVNVENKIESKFNPIGKLVLASGFLSAAVASIAAFSSKKPKKEEPIVFVVGVIFHIFYHGLRKDFALLPKKGDLSQSIKVLAAMIGIGKEPPSDKYLPEQRIAYVGIGVIILILTVTGIIKILKNLQWVVLSPTVESINTLIHTLTGFLFMIAFIVHVGTVLLFKSNWPLLKSIFTGWVDEDYVKHRHSIWYEKIKMH</sequence>
<dbReference type="GO" id="GO:0009055">
    <property type="term" value="F:electron transfer activity"/>
    <property type="evidence" value="ECO:0007669"/>
    <property type="project" value="InterPro"/>
</dbReference>
<evidence type="ECO:0000256" key="11">
    <source>
        <dbReference type="SAM" id="Phobius"/>
    </source>
</evidence>
<keyword evidence="8" id="KW-0408">Iron</keyword>
<keyword evidence="6" id="KW-0677">Repeat</keyword>
<evidence type="ECO:0000313" key="13">
    <source>
        <dbReference type="EMBL" id="XCH48124.1"/>
    </source>
</evidence>
<keyword evidence="5" id="KW-0479">Metal-binding</keyword>
<keyword evidence="7 11" id="KW-1133">Transmembrane helix</keyword>
<proteinExistence type="predicted"/>
<name>A0AAU8H2W7_9BACT</name>
<feature type="transmembrane region" description="Helical" evidence="11">
    <location>
        <begin position="291"/>
        <end position="311"/>
    </location>
</feature>
<dbReference type="Pfam" id="PF01292">
    <property type="entry name" value="Ni_hydr_CYTB"/>
    <property type="match status" value="1"/>
</dbReference>
<evidence type="ECO:0000256" key="1">
    <source>
        <dbReference type="ARBA" id="ARBA00004651"/>
    </source>
</evidence>
<dbReference type="PROSITE" id="PS51379">
    <property type="entry name" value="4FE4S_FER_2"/>
    <property type="match status" value="1"/>
</dbReference>